<feature type="transmembrane region" description="Helical" evidence="1">
    <location>
        <begin position="58"/>
        <end position="76"/>
    </location>
</feature>
<keyword evidence="1" id="KW-1133">Transmembrane helix</keyword>
<reference evidence="2 3" key="1">
    <citation type="submission" date="2013-07" db="EMBL/GenBank/DDBJ databases">
        <authorList>
            <person name="Stoco P.H."/>
            <person name="Wagner G."/>
            <person name="Gerber A."/>
            <person name="Zaha A."/>
            <person name="Thompson C."/>
            <person name="Bartholomeu D.C."/>
            <person name="Luckemeyer D.D."/>
            <person name="Bahia D."/>
            <person name="Loreto E."/>
            <person name="Prestes E.B."/>
            <person name="Lima F.M."/>
            <person name="Rodrigues-Luiz G."/>
            <person name="Vallejo G.A."/>
            <person name="Filho J.F."/>
            <person name="Monteiro K.M."/>
            <person name="Tyler K.M."/>
            <person name="de Almeida L.G."/>
            <person name="Ortiz M.F."/>
            <person name="Siervo M.A."/>
            <person name="de Moraes M.H."/>
            <person name="Cunha O.L."/>
            <person name="Mendonca-Neto R."/>
            <person name="Silva R."/>
            <person name="Teixeira S.M."/>
            <person name="Murta S.M."/>
            <person name="Sincero T.C."/>
            <person name="Mendes T.A."/>
            <person name="Urmenyi T.P."/>
            <person name="Silva V.G."/>
            <person name="da Rocha W.D."/>
            <person name="Andersson B."/>
            <person name="Romanha A.J."/>
            <person name="Steindel M."/>
            <person name="de Vasconcelos A.T."/>
            <person name="Grisard E.C."/>
        </authorList>
    </citation>
    <scope>NUCLEOTIDE SEQUENCE [LARGE SCALE GENOMIC DNA]</scope>
    <source>
        <strain evidence="2 3">SC58</strain>
    </source>
</reference>
<dbReference type="Proteomes" id="UP000031737">
    <property type="component" value="Unassembled WGS sequence"/>
</dbReference>
<accession>A0A061IRK8</accession>
<evidence type="ECO:0000256" key="1">
    <source>
        <dbReference type="SAM" id="Phobius"/>
    </source>
</evidence>
<proteinExistence type="predicted"/>
<protein>
    <submittedName>
        <fullName evidence="2">Uncharacterized protein</fullName>
    </submittedName>
</protein>
<evidence type="ECO:0000313" key="2">
    <source>
        <dbReference type="EMBL" id="ESL04923.1"/>
    </source>
</evidence>
<gene>
    <name evidence="2" type="ORF">TRSC58_07519</name>
</gene>
<dbReference type="EMBL" id="AUPL01007960">
    <property type="protein sequence ID" value="ESL04923.1"/>
    <property type="molecule type" value="Genomic_DNA"/>
</dbReference>
<keyword evidence="1" id="KW-0812">Transmembrane</keyword>
<organism evidence="2 3">
    <name type="scientific">Trypanosoma rangeli SC58</name>
    <dbReference type="NCBI Taxonomy" id="429131"/>
    <lineage>
        <taxon>Eukaryota</taxon>
        <taxon>Discoba</taxon>
        <taxon>Euglenozoa</taxon>
        <taxon>Kinetoplastea</taxon>
        <taxon>Metakinetoplastina</taxon>
        <taxon>Trypanosomatida</taxon>
        <taxon>Trypanosomatidae</taxon>
        <taxon>Trypanosoma</taxon>
        <taxon>Herpetosoma</taxon>
    </lineage>
</organism>
<dbReference type="VEuPathDB" id="TriTrypDB:TRSC58_07519"/>
<name>A0A061IRK8_TRYRA</name>
<keyword evidence="3" id="KW-1185">Reference proteome</keyword>
<dbReference type="AlphaFoldDB" id="A0A061IRK8"/>
<sequence length="121" mass="14206">MIVLLGEDVHRVLEVIFVWLLLPHFLFFSSSFCFFRFFFASSLSFCLGVASRHQRSCLPFFFFSFSSFLFFYCLTFPEERSRICGIDKFSFKYCLAGCKRRTGRVIAVTAARRSSRCLSHR</sequence>
<feature type="transmembrane region" description="Helical" evidence="1">
    <location>
        <begin position="12"/>
        <end position="38"/>
    </location>
</feature>
<comment type="caution">
    <text evidence="2">The sequence shown here is derived from an EMBL/GenBank/DDBJ whole genome shotgun (WGS) entry which is preliminary data.</text>
</comment>
<keyword evidence="1" id="KW-0472">Membrane</keyword>
<evidence type="ECO:0000313" key="3">
    <source>
        <dbReference type="Proteomes" id="UP000031737"/>
    </source>
</evidence>